<sequence>MKIYNLFVIFERCENEMCIAVPAKIEKINDGEAVVNYGGVNINVNISFIENPKIGEYVLVHAGCAIQKIDEDYAKETLDIFEELSDAIEEWKLNGSHK</sequence>
<protein>
    <submittedName>
        <fullName evidence="2">Hydrogenase assembly chaperone HypC/HupF</fullName>
    </submittedName>
</protein>
<name>L1QE63_9CLOT</name>
<dbReference type="PANTHER" id="PTHR35177">
    <property type="entry name" value="HYDROGENASE MATURATION FACTOR HYBG"/>
    <property type="match status" value="1"/>
</dbReference>
<dbReference type="AlphaFoldDB" id="L1QE63"/>
<reference evidence="2 3" key="1">
    <citation type="submission" date="2012-05" db="EMBL/GenBank/DDBJ databases">
        <authorList>
            <person name="Weinstock G."/>
            <person name="Sodergren E."/>
            <person name="Lobos E.A."/>
            <person name="Fulton L."/>
            <person name="Fulton R."/>
            <person name="Courtney L."/>
            <person name="Fronick C."/>
            <person name="O'Laughlin M."/>
            <person name="Godfrey J."/>
            <person name="Wilson R.M."/>
            <person name="Miner T."/>
            <person name="Farmer C."/>
            <person name="Delehaunty K."/>
            <person name="Cordes M."/>
            <person name="Minx P."/>
            <person name="Tomlinson C."/>
            <person name="Chen J."/>
            <person name="Wollam A."/>
            <person name="Pepin K.H."/>
            <person name="Bhonagiri V."/>
            <person name="Zhang X."/>
            <person name="Suruliraj S."/>
            <person name="Warren W."/>
            <person name="Mitreva M."/>
            <person name="Mardis E.R."/>
            <person name="Wilson R.K."/>
        </authorList>
    </citation>
    <scope>NUCLEOTIDE SEQUENCE [LARGE SCALE GENOMIC DNA]</scope>
    <source>
        <strain evidence="2 3">DSM 1785</strain>
    </source>
</reference>
<evidence type="ECO:0000313" key="3">
    <source>
        <dbReference type="Proteomes" id="UP000010420"/>
    </source>
</evidence>
<dbReference type="HOGENOM" id="CLU_159381_2_2_9"/>
<dbReference type="eggNOG" id="COG0298">
    <property type="taxonomic scope" value="Bacteria"/>
</dbReference>
<dbReference type="Gene3D" id="2.30.30.140">
    <property type="match status" value="1"/>
</dbReference>
<dbReference type="PRINTS" id="PR00445">
    <property type="entry name" value="HUPFHYPC"/>
</dbReference>
<organism evidence="2 3">
    <name type="scientific">Clostridium celatum DSM 1785</name>
    <dbReference type="NCBI Taxonomy" id="545697"/>
    <lineage>
        <taxon>Bacteria</taxon>
        <taxon>Bacillati</taxon>
        <taxon>Bacillota</taxon>
        <taxon>Clostridia</taxon>
        <taxon>Eubacteriales</taxon>
        <taxon>Clostridiaceae</taxon>
        <taxon>Clostridium</taxon>
    </lineage>
</organism>
<comment type="similarity">
    <text evidence="1">Belongs to the HupF/HypC family.</text>
</comment>
<dbReference type="NCBIfam" id="TIGR00074">
    <property type="entry name" value="hypC_hupF"/>
    <property type="match status" value="1"/>
</dbReference>
<dbReference type="InterPro" id="IPR001109">
    <property type="entry name" value="Hydrogenase_HupF/HypC"/>
</dbReference>
<gene>
    <name evidence="2" type="ORF">HMPREF0216_02290</name>
</gene>
<dbReference type="EMBL" id="AMEZ01000062">
    <property type="protein sequence ID" value="EKY25975.1"/>
    <property type="molecule type" value="Genomic_DNA"/>
</dbReference>
<dbReference type="GO" id="GO:0051604">
    <property type="term" value="P:protein maturation"/>
    <property type="evidence" value="ECO:0007669"/>
    <property type="project" value="TreeGrafter"/>
</dbReference>
<comment type="caution">
    <text evidence="2">The sequence shown here is derived from an EMBL/GenBank/DDBJ whole genome shotgun (WGS) entry which is preliminary data.</text>
</comment>
<dbReference type="STRING" id="545697.HMPREF0216_02290"/>
<dbReference type="Proteomes" id="UP000010420">
    <property type="component" value="Unassembled WGS sequence"/>
</dbReference>
<evidence type="ECO:0000313" key="2">
    <source>
        <dbReference type="EMBL" id="EKY25975.1"/>
    </source>
</evidence>
<keyword evidence="3" id="KW-1185">Reference proteome</keyword>
<dbReference type="GO" id="GO:0005506">
    <property type="term" value="F:iron ion binding"/>
    <property type="evidence" value="ECO:0007669"/>
    <property type="project" value="TreeGrafter"/>
</dbReference>
<dbReference type="GO" id="GO:1902670">
    <property type="term" value="F:carbon dioxide binding"/>
    <property type="evidence" value="ECO:0007669"/>
    <property type="project" value="TreeGrafter"/>
</dbReference>
<dbReference type="SUPFAM" id="SSF159127">
    <property type="entry name" value="HupF/HypC-like"/>
    <property type="match status" value="1"/>
</dbReference>
<dbReference type="PANTHER" id="PTHR35177:SF2">
    <property type="entry name" value="HYDROGENASE MATURATION FACTOR HYBG"/>
    <property type="match status" value="1"/>
</dbReference>
<accession>L1QE63</accession>
<dbReference type="PATRIC" id="fig|545697.3.peg.2252"/>
<proteinExistence type="inferred from homology"/>
<dbReference type="FunFam" id="2.30.30.140:FF:000022">
    <property type="entry name" value="Hydrogenase assembly chaperone HybG"/>
    <property type="match status" value="1"/>
</dbReference>
<dbReference type="Pfam" id="PF01455">
    <property type="entry name" value="HupF_HypC"/>
    <property type="match status" value="1"/>
</dbReference>
<evidence type="ECO:0000256" key="1">
    <source>
        <dbReference type="ARBA" id="ARBA00006018"/>
    </source>
</evidence>